<dbReference type="EMBL" id="CACVAW010000047">
    <property type="protein sequence ID" value="CAA6812178.1"/>
    <property type="molecule type" value="Genomic_DNA"/>
</dbReference>
<accession>A0A6S6SP79</accession>
<proteinExistence type="predicted"/>
<reference evidence="1" key="1">
    <citation type="submission" date="2020-01" db="EMBL/GenBank/DDBJ databases">
        <authorList>
            <person name="Meier V. D."/>
            <person name="Meier V D."/>
        </authorList>
    </citation>
    <scope>NUCLEOTIDE SEQUENCE</scope>
    <source>
        <strain evidence="1">HLG_WM_MAG_12</strain>
    </source>
</reference>
<sequence length="71" mass="8525">MRYGILVVNKGLFINGCKKVIKYVQNVHQEIRFQKVREERLEDTFVMIVKHHLAVKDDQKSFNKLYLKSIF</sequence>
<name>A0A6S6SP79_9BACT</name>
<evidence type="ECO:0000313" key="1">
    <source>
        <dbReference type="EMBL" id="CAA6812178.1"/>
    </source>
</evidence>
<protein>
    <submittedName>
        <fullName evidence="1">Uncharacterized protein</fullName>
    </submittedName>
</protein>
<gene>
    <name evidence="1" type="ORF">HELGO_WM52862</name>
</gene>
<dbReference type="AlphaFoldDB" id="A0A6S6SP79"/>
<organism evidence="1">
    <name type="scientific">uncultured Campylobacterales bacterium</name>
    <dbReference type="NCBI Taxonomy" id="352960"/>
    <lineage>
        <taxon>Bacteria</taxon>
        <taxon>Pseudomonadati</taxon>
        <taxon>Campylobacterota</taxon>
        <taxon>Epsilonproteobacteria</taxon>
        <taxon>Campylobacterales</taxon>
        <taxon>environmental samples</taxon>
    </lineage>
</organism>